<dbReference type="EMBL" id="CP058560">
    <property type="protein sequence ID" value="QUH22868.1"/>
    <property type="molecule type" value="Genomic_DNA"/>
</dbReference>
<evidence type="ECO:0000313" key="3">
    <source>
        <dbReference type="Proteomes" id="UP000681041"/>
    </source>
</evidence>
<gene>
    <name evidence="2" type="ORF">HYG87_03310</name>
</gene>
<dbReference type="KEGG" id="meme:HYG87_03310"/>
<evidence type="ECO:0000313" key="2">
    <source>
        <dbReference type="EMBL" id="QUH22868.1"/>
    </source>
</evidence>
<protein>
    <submittedName>
        <fullName evidence="2">Uncharacterized protein</fullName>
    </submittedName>
</protein>
<proteinExistence type="predicted"/>
<keyword evidence="1" id="KW-0175">Coiled coil</keyword>
<name>A0A8T8K314_9EURY</name>
<dbReference type="Proteomes" id="UP000681041">
    <property type="component" value="Chromosome"/>
</dbReference>
<dbReference type="RefSeq" id="WP_211533814.1">
    <property type="nucleotide sequence ID" value="NZ_CP058560.1"/>
</dbReference>
<feature type="coiled-coil region" evidence="1">
    <location>
        <begin position="57"/>
        <end position="91"/>
    </location>
</feature>
<sequence length="173" mass="20588">MRFIKDTEKEQLKRLVKACMLEISKLKMDLKKCREHNNNVPDVQQSNSEIEINSDRVEELEISLKEKDKTILELKQSLKNQDNRINDLEEIKTYFEALTAKPKRDLTSFQSQVYMLLPSEKANTEKMHNIIKKIGFKELSIDNMFHILRNLERKGYFSSERVNDVIIWKKIEK</sequence>
<reference evidence="2" key="1">
    <citation type="submission" date="2020-07" db="EMBL/GenBank/DDBJ databases">
        <title>Methanobacterium. sp. MethCan genome.</title>
        <authorList>
            <person name="Postec A."/>
            <person name="Quemeneur M."/>
        </authorList>
    </citation>
    <scope>NUCLEOTIDE SEQUENCE</scope>
    <source>
        <strain evidence="2">MethCAN</strain>
    </source>
</reference>
<dbReference type="GeneID" id="64819761"/>
<evidence type="ECO:0000256" key="1">
    <source>
        <dbReference type="SAM" id="Coils"/>
    </source>
</evidence>
<keyword evidence="3" id="KW-1185">Reference proteome</keyword>
<dbReference type="AlphaFoldDB" id="A0A8T8K314"/>
<accession>A0A8T8K314</accession>
<organism evidence="2 3">
    <name type="scientific">Methanobacterium alkalithermotolerans</name>
    <dbReference type="NCBI Taxonomy" id="2731220"/>
    <lineage>
        <taxon>Archaea</taxon>
        <taxon>Methanobacteriati</taxon>
        <taxon>Methanobacteriota</taxon>
        <taxon>Methanomada group</taxon>
        <taxon>Methanobacteria</taxon>
        <taxon>Methanobacteriales</taxon>
        <taxon>Methanobacteriaceae</taxon>
        <taxon>Methanobacterium</taxon>
    </lineage>
</organism>
<dbReference type="OrthoDB" id="81606at2157"/>